<name>A0A833N6C4_9BACT</name>
<organism evidence="2 3">
    <name type="scientific">Fluviispira multicolorata</name>
    <dbReference type="NCBI Taxonomy" id="2654512"/>
    <lineage>
        <taxon>Bacteria</taxon>
        <taxon>Pseudomonadati</taxon>
        <taxon>Bdellovibrionota</taxon>
        <taxon>Oligoflexia</taxon>
        <taxon>Silvanigrellales</taxon>
        <taxon>Silvanigrellaceae</taxon>
        <taxon>Fluviispira</taxon>
    </lineage>
</organism>
<dbReference type="EMBL" id="WFLN01000007">
    <property type="protein sequence ID" value="KAB8029868.1"/>
    <property type="molecule type" value="Genomic_DNA"/>
</dbReference>
<dbReference type="AlphaFoldDB" id="A0A833N6C4"/>
<dbReference type="RefSeq" id="WP_152213211.1">
    <property type="nucleotide sequence ID" value="NZ_WFLN01000007.1"/>
</dbReference>
<sequence>MTKRLYLILSFLISCASFGKKFNGNNESIKINVPTRKEVESNFGIPFRSGFDSGLKIYHYFYGMVLVFNNTKVKELTIRFNENDIVQNYSYLSSFNDDNIVIFN</sequence>
<proteinExistence type="predicted"/>
<dbReference type="Proteomes" id="UP000442694">
    <property type="component" value="Unassembled WGS sequence"/>
</dbReference>
<keyword evidence="3" id="KW-1185">Reference proteome</keyword>
<protein>
    <recommendedName>
        <fullName evidence="4">Lipoprotein SmpA/OmlA domain-containing protein</fullName>
    </recommendedName>
</protein>
<gene>
    <name evidence="2" type="ORF">GCL57_10035</name>
</gene>
<dbReference type="PROSITE" id="PS51257">
    <property type="entry name" value="PROKAR_LIPOPROTEIN"/>
    <property type="match status" value="1"/>
</dbReference>
<accession>A0A833N6C4</accession>
<evidence type="ECO:0008006" key="4">
    <source>
        <dbReference type="Google" id="ProtNLM"/>
    </source>
</evidence>
<evidence type="ECO:0000313" key="3">
    <source>
        <dbReference type="Proteomes" id="UP000442694"/>
    </source>
</evidence>
<comment type="caution">
    <text evidence="2">The sequence shown here is derived from an EMBL/GenBank/DDBJ whole genome shotgun (WGS) entry which is preliminary data.</text>
</comment>
<feature type="chain" id="PRO_5032703054" description="Lipoprotein SmpA/OmlA domain-containing protein" evidence="1">
    <location>
        <begin position="20"/>
        <end position="104"/>
    </location>
</feature>
<keyword evidence="1" id="KW-0732">Signal</keyword>
<evidence type="ECO:0000313" key="2">
    <source>
        <dbReference type="EMBL" id="KAB8029868.1"/>
    </source>
</evidence>
<reference evidence="2 3" key="1">
    <citation type="submission" date="2019-10" db="EMBL/GenBank/DDBJ databases">
        <title>New genus of Silvanigrellaceae.</title>
        <authorList>
            <person name="Pitt A."/>
            <person name="Hahn M.W."/>
        </authorList>
    </citation>
    <scope>NUCLEOTIDE SEQUENCE [LARGE SCALE GENOMIC DNA]</scope>
    <source>
        <strain evidence="2 3">33A1-SZDP</strain>
    </source>
</reference>
<evidence type="ECO:0000256" key="1">
    <source>
        <dbReference type="SAM" id="SignalP"/>
    </source>
</evidence>
<feature type="signal peptide" evidence="1">
    <location>
        <begin position="1"/>
        <end position="19"/>
    </location>
</feature>